<protein>
    <submittedName>
        <fullName evidence="3">Uncharacterized protein</fullName>
    </submittedName>
</protein>
<evidence type="ECO:0000256" key="1">
    <source>
        <dbReference type="SAM" id="MobiDB-lite"/>
    </source>
</evidence>
<name>A0A915LEI8_ROMCU</name>
<dbReference type="WBParaSite" id="nRc.2.0.1.t48266-RA">
    <property type="protein sequence ID" value="nRc.2.0.1.t48266-RA"/>
    <property type="gene ID" value="nRc.2.0.1.g48266"/>
</dbReference>
<feature type="compositionally biased region" description="Low complexity" evidence="1">
    <location>
        <begin position="97"/>
        <end position="106"/>
    </location>
</feature>
<evidence type="ECO:0000313" key="3">
    <source>
        <dbReference type="WBParaSite" id="nRc.2.0.1.t48266-RA"/>
    </source>
</evidence>
<dbReference type="Proteomes" id="UP000887565">
    <property type="component" value="Unplaced"/>
</dbReference>
<feature type="region of interest" description="Disordered" evidence="1">
    <location>
        <begin position="97"/>
        <end position="121"/>
    </location>
</feature>
<reference evidence="3" key="1">
    <citation type="submission" date="2022-11" db="UniProtKB">
        <authorList>
            <consortium name="WormBaseParasite"/>
        </authorList>
    </citation>
    <scope>IDENTIFICATION</scope>
</reference>
<dbReference type="AlphaFoldDB" id="A0A915LEI8"/>
<evidence type="ECO:0000313" key="2">
    <source>
        <dbReference type="Proteomes" id="UP000887565"/>
    </source>
</evidence>
<sequence length="134" mass="15551">MYHYPELCINSRPANRAHYYQPQRQCSSPGAVNFCGSGAVSASANLHKLLPNSKSDYLLRQQRLVPYSTSWCSQQPLLELEAVRDFYGVEEQRRIQQQQQHQQQIRKYSSPTRRRMSHSESAGSCVYGRGEFYF</sequence>
<keyword evidence="2" id="KW-1185">Reference proteome</keyword>
<organism evidence="2 3">
    <name type="scientific">Romanomermis culicivorax</name>
    <name type="common">Nematode worm</name>
    <dbReference type="NCBI Taxonomy" id="13658"/>
    <lineage>
        <taxon>Eukaryota</taxon>
        <taxon>Metazoa</taxon>
        <taxon>Ecdysozoa</taxon>
        <taxon>Nematoda</taxon>
        <taxon>Enoplea</taxon>
        <taxon>Dorylaimia</taxon>
        <taxon>Mermithida</taxon>
        <taxon>Mermithoidea</taxon>
        <taxon>Mermithidae</taxon>
        <taxon>Romanomermis</taxon>
    </lineage>
</organism>
<proteinExistence type="predicted"/>
<accession>A0A915LEI8</accession>